<evidence type="ECO:0000313" key="2">
    <source>
        <dbReference type="Proteomes" id="UP001221757"/>
    </source>
</evidence>
<sequence length="159" mass="17895">QQVTITGLGGELFDKGLRNLQEINGMFDRYFLQDAMTKWTNAELDGHLVMNAGNRFFTSLDNEPGARHVSFGAGVDPLGVLQTVVGNRMVHAAENVVSYFKQTNKYIYDTAFPGNFRVGDMVEVEVSVIAFKSRNKMIKMHCNLRVLTLIDGIYSKVRR</sequence>
<dbReference type="EMBL" id="JARKIE010000036">
    <property type="protein sequence ID" value="KAJ7695921.1"/>
    <property type="molecule type" value="Genomic_DNA"/>
</dbReference>
<reference evidence="1" key="1">
    <citation type="submission" date="2023-03" db="EMBL/GenBank/DDBJ databases">
        <title>Massive genome expansion in bonnet fungi (Mycena s.s.) driven by repeated elements and novel gene families across ecological guilds.</title>
        <authorList>
            <consortium name="Lawrence Berkeley National Laboratory"/>
            <person name="Harder C.B."/>
            <person name="Miyauchi S."/>
            <person name="Viragh M."/>
            <person name="Kuo A."/>
            <person name="Thoen E."/>
            <person name="Andreopoulos B."/>
            <person name="Lu D."/>
            <person name="Skrede I."/>
            <person name="Drula E."/>
            <person name="Henrissat B."/>
            <person name="Morin E."/>
            <person name="Kohler A."/>
            <person name="Barry K."/>
            <person name="LaButti K."/>
            <person name="Morin E."/>
            <person name="Salamov A."/>
            <person name="Lipzen A."/>
            <person name="Mereny Z."/>
            <person name="Hegedus B."/>
            <person name="Baldrian P."/>
            <person name="Stursova M."/>
            <person name="Weitz H."/>
            <person name="Taylor A."/>
            <person name="Grigoriev I.V."/>
            <person name="Nagy L.G."/>
            <person name="Martin F."/>
            <person name="Kauserud H."/>
        </authorList>
    </citation>
    <scope>NUCLEOTIDE SEQUENCE</scope>
    <source>
        <strain evidence="1">CBHHK067</strain>
    </source>
</reference>
<evidence type="ECO:0000313" key="1">
    <source>
        <dbReference type="EMBL" id="KAJ7695921.1"/>
    </source>
</evidence>
<keyword evidence="2" id="KW-1185">Reference proteome</keyword>
<dbReference type="Proteomes" id="UP001221757">
    <property type="component" value="Unassembled WGS sequence"/>
</dbReference>
<feature type="non-terminal residue" evidence="1">
    <location>
        <position position="1"/>
    </location>
</feature>
<proteinExistence type="predicted"/>
<accession>A0AAD7GMC4</accession>
<organism evidence="1 2">
    <name type="scientific">Mycena rosella</name>
    <name type="common">Pink bonnet</name>
    <name type="synonym">Agaricus rosellus</name>
    <dbReference type="NCBI Taxonomy" id="1033263"/>
    <lineage>
        <taxon>Eukaryota</taxon>
        <taxon>Fungi</taxon>
        <taxon>Dikarya</taxon>
        <taxon>Basidiomycota</taxon>
        <taxon>Agaricomycotina</taxon>
        <taxon>Agaricomycetes</taxon>
        <taxon>Agaricomycetidae</taxon>
        <taxon>Agaricales</taxon>
        <taxon>Marasmiineae</taxon>
        <taxon>Mycenaceae</taxon>
        <taxon>Mycena</taxon>
    </lineage>
</organism>
<comment type="caution">
    <text evidence="1">The sequence shown here is derived from an EMBL/GenBank/DDBJ whole genome shotgun (WGS) entry which is preliminary data.</text>
</comment>
<name>A0AAD7GMC4_MYCRO</name>
<gene>
    <name evidence="1" type="ORF">B0H17DRAFT_865701</name>
</gene>
<protein>
    <submittedName>
        <fullName evidence="1">Uncharacterized protein</fullName>
    </submittedName>
</protein>
<dbReference type="AlphaFoldDB" id="A0AAD7GMC4"/>
<feature type="non-terminal residue" evidence="1">
    <location>
        <position position="159"/>
    </location>
</feature>